<reference evidence="6 7" key="1">
    <citation type="submission" date="2023-10" db="EMBL/GenBank/DDBJ databases">
        <title>Veillonella sp. nov., isolated from a pig farm feces dump.</title>
        <authorList>
            <person name="Chang Y.-H."/>
        </authorList>
    </citation>
    <scope>NUCLEOTIDE SEQUENCE [LARGE SCALE GENOMIC DNA]</scope>
    <source>
        <strain evidence="6 7">YH-vei2233</strain>
    </source>
</reference>
<dbReference type="RefSeq" id="WP_310746222.1">
    <property type="nucleotide sequence ID" value="NZ_JAWJZA010000009.1"/>
</dbReference>
<proteinExistence type="inferred from homology"/>
<keyword evidence="4" id="KW-0804">Transcription</keyword>
<comment type="caution">
    <text evidence="6">The sequence shown here is derived from an EMBL/GenBank/DDBJ whole genome shotgun (WGS) entry which is preliminary data.</text>
</comment>
<evidence type="ECO:0000256" key="2">
    <source>
        <dbReference type="ARBA" id="ARBA00023015"/>
    </source>
</evidence>
<dbReference type="EMBL" id="JAWJZB010000001">
    <property type="protein sequence ID" value="MDV5087390.1"/>
    <property type="molecule type" value="Genomic_DNA"/>
</dbReference>
<dbReference type="Pfam" id="PF00126">
    <property type="entry name" value="HTH_1"/>
    <property type="match status" value="1"/>
</dbReference>
<evidence type="ECO:0000256" key="4">
    <source>
        <dbReference type="ARBA" id="ARBA00023163"/>
    </source>
</evidence>
<dbReference type="InterPro" id="IPR000847">
    <property type="entry name" value="LysR_HTH_N"/>
</dbReference>
<dbReference type="PANTHER" id="PTHR30126:SF40">
    <property type="entry name" value="HTH-TYPE TRANSCRIPTIONAL REGULATOR GLTR"/>
    <property type="match status" value="1"/>
</dbReference>
<keyword evidence="3" id="KW-0238">DNA-binding</keyword>
<sequence length="101" mass="11475">MELVHLVKVIQIHMLYNSQLDTFIAVAEAGSFSKEAKDLFISTQAVIKQINTLETELDMRLLDRSPKGITLTLEGQMIFKEAKYLVQYNAEVLQRACQLTS</sequence>
<evidence type="ECO:0000259" key="5">
    <source>
        <dbReference type="PROSITE" id="PS50931"/>
    </source>
</evidence>
<protein>
    <submittedName>
        <fullName evidence="6">LysR family transcriptional regulator</fullName>
    </submittedName>
</protein>
<evidence type="ECO:0000313" key="7">
    <source>
        <dbReference type="Proteomes" id="UP001272515"/>
    </source>
</evidence>
<evidence type="ECO:0000313" key="6">
    <source>
        <dbReference type="EMBL" id="MDV5087390.1"/>
    </source>
</evidence>
<organism evidence="6 7">
    <name type="scientific">Veillonella absiana</name>
    <dbReference type="NCBI Taxonomy" id="3079305"/>
    <lineage>
        <taxon>Bacteria</taxon>
        <taxon>Bacillati</taxon>
        <taxon>Bacillota</taxon>
        <taxon>Negativicutes</taxon>
        <taxon>Veillonellales</taxon>
        <taxon>Veillonellaceae</taxon>
        <taxon>Veillonella</taxon>
    </lineage>
</organism>
<dbReference type="PROSITE" id="PS50931">
    <property type="entry name" value="HTH_LYSR"/>
    <property type="match status" value="1"/>
</dbReference>
<dbReference type="Proteomes" id="UP001272515">
    <property type="component" value="Unassembled WGS sequence"/>
</dbReference>
<dbReference type="InterPro" id="IPR036390">
    <property type="entry name" value="WH_DNA-bd_sf"/>
</dbReference>
<dbReference type="InterPro" id="IPR036388">
    <property type="entry name" value="WH-like_DNA-bd_sf"/>
</dbReference>
<dbReference type="Gene3D" id="1.10.10.10">
    <property type="entry name" value="Winged helix-like DNA-binding domain superfamily/Winged helix DNA-binding domain"/>
    <property type="match status" value="1"/>
</dbReference>
<comment type="similarity">
    <text evidence="1">Belongs to the LysR transcriptional regulatory family.</text>
</comment>
<feature type="domain" description="HTH lysR-type" evidence="5">
    <location>
        <begin position="15"/>
        <end position="72"/>
    </location>
</feature>
<keyword evidence="2" id="KW-0805">Transcription regulation</keyword>
<gene>
    <name evidence="6" type="ORF">RVY80_00790</name>
</gene>
<evidence type="ECO:0000256" key="1">
    <source>
        <dbReference type="ARBA" id="ARBA00009437"/>
    </source>
</evidence>
<keyword evidence="7" id="KW-1185">Reference proteome</keyword>
<evidence type="ECO:0000256" key="3">
    <source>
        <dbReference type="ARBA" id="ARBA00023125"/>
    </source>
</evidence>
<name>A0ABU3Z662_9FIRM</name>
<dbReference type="SUPFAM" id="SSF46785">
    <property type="entry name" value="Winged helix' DNA-binding domain"/>
    <property type="match status" value="1"/>
</dbReference>
<dbReference type="PANTHER" id="PTHR30126">
    <property type="entry name" value="HTH-TYPE TRANSCRIPTIONAL REGULATOR"/>
    <property type="match status" value="1"/>
</dbReference>
<accession>A0ABU3Z662</accession>